<feature type="compositionally biased region" description="Polar residues" evidence="13">
    <location>
        <begin position="1097"/>
        <end position="1107"/>
    </location>
</feature>
<gene>
    <name evidence="15" type="ORF">J2S49_000436</name>
</gene>
<proteinExistence type="predicted"/>
<dbReference type="InterPro" id="IPR041383">
    <property type="entry name" value="RuvC_III"/>
</dbReference>
<evidence type="ECO:0000256" key="8">
    <source>
        <dbReference type="ARBA" id="ARBA00023118"/>
    </source>
</evidence>
<keyword evidence="16" id="KW-1185">Reference proteome</keyword>
<dbReference type="PROSITE" id="PS51749">
    <property type="entry name" value="HNH_CAS9"/>
    <property type="match status" value="1"/>
</dbReference>
<keyword evidence="9 12" id="KW-0238">DNA-binding</keyword>
<dbReference type="EC" id="3.1.-.-" evidence="15"/>
<evidence type="ECO:0000256" key="5">
    <source>
        <dbReference type="ARBA" id="ARBA00022801"/>
    </source>
</evidence>
<evidence type="ECO:0000256" key="6">
    <source>
        <dbReference type="ARBA" id="ARBA00022842"/>
    </source>
</evidence>
<dbReference type="GO" id="GO:0004519">
    <property type="term" value="F:endonuclease activity"/>
    <property type="evidence" value="ECO:0007669"/>
    <property type="project" value="UniProtKB-KW"/>
</dbReference>
<dbReference type="Pfam" id="PF17894">
    <property type="entry name" value="Cas9_Topo"/>
    <property type="match status" value="1"/>
</dbReference>
<dbReference type="NCBIfam" id="TIGR01865">
    <property type="entry name" value="cas_Csn1"/>
    <property type="match status" value="1"/>
</dbReference>
<name>A0ABT9N9I0_9ACTO</name>
<evidence type="ECO:0000259" key="14">
    <source>
        <dbReference type="PROSITE" id="PS51749"/>
    </source>
</evidence>
<dbReference type="Pfam" id="PF18525">
    <property type="entry name" value="Cas9_C"/>
    <property type="match status" value="1"/>
</dbReference>
<dbReference type="InterPro" id="IPR003615">
    <property type="entry name" value="HNH_nuc"/>
</dbReference>
<dbReference type="GO" id="GO:0016787">
    <property type="term" value="F:hydrolase activity"/>
    <property type="evidence" value="ECO:0007669"/>
    <property type="project" value="UniProtKB-KW"/>
</dbReference>
<evidence type="ECO:0000256" key="1">
    <source>
        <dbReference type="ARBA" id="ARBA00001946"/>
    </source>
</evidence>
<feature type="region of interest" description="Disordered" evidence="13">
    <location>
        <begin position="1097"/>
        <end position="1116"/>
    </location>
</feature>
<dbReference type="InterPro" id="IPR041217">
    <property type="entry name" value="Cas9_C"/>
</dbReference>
<evidence type="ECO:0000256" key="10">
    <source>
        <dbReference type="ARBA" id="ARBA00023211"/>
    </source>
</evidence>
<dbReference type="Pfam" id="PF18541">
    <property type="entry name" value="RuvC_III"/>
    <property type="match status" value="1"/>
</dbReference>
<comment type="subunit">
    <text evidence="11">Monomer. Binds crRNA and tracrRNA.</text>
</comment>
<evidence type="ECO:0000256" key="2">
    <source>
        <dbReference type="ARBA" id="ARBA00022722"/>
    </source>
</evidence>
<protein>
    <submittedName>
        <fullName evidence="15">CRISPR-associated endonuclease Csn1</fullName>
        <ecNumber evidence="15">3.1.-.-</ecNumber>
    </submittedName>
</protein>
<feature type="domain" description="HNH Cas9-type" evidence="14">
    <location>
        <begin position="532"/>
        <end position="693"/>
    </location>
</feature>
<dbReference type="EMBL" id="JAUSQW010000001">
    <property type="protein sequence ID" value="MDP9800360.1"/>
    <property type="molecule type" value="Genomic_DNA"/>
</dbReference>
<organism evidence="15 16">
    <name type="scientific">Arcanobacterium wilhelmae</name>
    <dbReference type="NCBI Taxonomy" id="1803177"/>
    <lineage>
        <taxon>Bacteria</taxon>
        <taxon>Bacillati</taxon>
        <taxon>Actinomycetota</taxon>
        <taxon>Actinomycetes</taxon>
        <taxon>Actinomycetales</taxon>
        <taxon>Actinomycetaceae</taxon>
        <taxon>Arcanobacterium</taxon>
    </lineage>
</organism>
<evidence type="ECO:0000256" key="12">
    <source>
        <dbReference type="PROSITE-ProRule" id="PRU01085"/>
    </source>
</evidence>
<dbReference type="InterPro" id="IPR041225">
    <property type="entry name" value="Cas9_Topo"/>
</dbReference>
<evidence type="ECO:0000313" key="16">
    <source>
        <dbReference type="Proteomes" id="UP001235966"/>
    </source>
</evidence>
<keyword evidence="10" id="KW-0464">Manganese</keyword>
<dbReference type="InterPro" id="IPR028629">
    <property type="entry name" value="Cas9"/>
</dbReference>
<dbReference type="Pfam" id="PF17893">
    <property type="entry name" value="Cas9_b_hairpin"/>
    <property type="match status" value="1"/>
</dbReference>
<accession>A0ABT9N9I0</accession>
<keyword evidence="8" id="KW-0051">Antiviral defense</keyword>
<dbReference type="Proteomes" id="UP001235966">
    <property type="component" value="Unassembled WGS sequence"/>
</dbReference>
<evidence type="ECO:0000256" key="13">
    <source>
        <dbReference type="SAM" id="MobiDB-lite"/>
    </source>
</evidence>
<dbReference type="InterPro" id="IPR033114">
    <property type="entry name" value="HNH_CAS9"/>
</dbReference>
<dbReference type="RefSeq" id="WP_278057753.1">
    <property type="nucleotide sequence ID" value="NZ_CP121247.1"/>
</dbReference>
<dbReference type="SMART" id="SM00507">
    <property type="entry name" value="HNHc"/>
    <property type="match status" value="1"/>
</dbReference>
<dbReference type="Pfam" id="PF01844">
    <property type="entry name" value="HNH"/>
    <property type="match status" value="1"/>
</dbReference>
<dbReference type="InterPro" id="IPR040796">
    <property type="entry name" value="Cas9_b_hairpin"/>
</dbReference>
<evidence type="ECO:0000256" key="3">
    <source>
        <dbReference type="ARBA" id="ARBA00022723"/>
    </source>
</evidence>
<comment type="cofactor">
    <cofactor evidence="1">
        <name>Mg(2+)</name>
        <dbReference type="ChEBI" id="CHEBI:18420"/>
    </cofactor>
</comment>
<keyword evidence="5 12" id="KW-0378">Hydrolase</keyword>
<comment type="caution">
    <text evidence="15">The sequence shown here is derived from an EMBL/GenBank/DDBJ whole genome shotgun (WGS) entry which is preliminary data.</text>
</comment>
<keyword evidence="3" id="KW-0479">Metal-binding</keyword>
<evidence type="ECO:0000256" key="11">
    <source>
        <dbReference type="ARBA" id="ARBA00046380"/>
    </source>
</evidence>
<dbReference type="InterPro" id="IPR036397">
    <property type="entry name" value="RNaseH_sf"/>
</dbReference>
<reference evidence="15 16" key="1">
    <citation type="submission" date="2023-07" db="EMBL/GenBank/DDBJ databases">
        <title>Sequencing the genomes of 1000 actinobacteria strains.</title>
        <authorList>
            <person name="Klenk H.-P."/>
        </authorList>
    </citation>
    <scope>NUCLEOTIDE SEQUENCE [LARGE SCALE GENOMIC DNA]</scope>
    <source>
        <strain evidence="15 16">DSM 102162</strain>
    </source>
</reference>
<dbReference type="InterPro" id="IPR040619">
    <property type="entry name" value="Cas9_alpha-helical_lobe"/>
</dbReference>
<evidence type="ECO:0000313" key="15">
    <source>
        <dbReference type="EMBL" id="MDP9800360.1"/>
    </source>
</evidence>
<keyword evidence="7" id="KW-0694">RNA-binding</keyword>
<keyword evidence="4 12" id="KW-0255">Endonuclease</keyword>
<keyword evidence="6" id="KW-0460">Magnesium</keyword>
<dbReference type="InterPro" id="IPR002711">
    <property type="entry name" value="HNH"/>
</dbReference>
<dbReference type="Pfam" id="PF18470">
    <property type="entry name" value="Cas9_a"/>
    <property type="match status" value="1"/>
</dbReference>
<keyword evidence="2 12" id="KW-0540">Nuclease</keyword>
<dbReference type="Gene3D" id="3.30.70.3520">
    <property type="match status" value="1"/>
</dbReference>
<sequence length="1116" mass="123455">MHNTLDFLCGIDVGSNSVGMVAIAVDGSGLPTKILNSVVMIHDGGVDPEQAKAAVTRLASSGVARRTRRLIQRRRKRLDRLDRRIAKLGWPIVDLESSKDPYLPWNTRAQLVREKLEGDDLNRALSIAVRHMARHRGWRSPYASIESLFTEKPASAQMDTYKENVTKQSGVVFDEDATPAEVAVELGLNPSNRLRNAAGAKYGAKALIDGKSVSGQDKLGVLGGKLMQSDNAAELMKIGRVQGLSDELVKDLIRWVFESESPKSKAGERAGFDALPGQGRKHRAEKASLEFQEFRIVSVVANLRIGLEGGGSRLLSSDEIDRVVTFLMNDSGDDGVTWNDVAQVLGVSRGMLLGTASLSPEGERASSFPPSNTTNRAIYRSKIKELTSWWDAAEPEEKSAMVTALSNADELKEDAPGAEAVREFLGTLGEDQLGKLDDVSLPKGRAAYSADSLVRLTKVMRENHVDLHEARKIEFGVDNDWTPPADPIGKPVGNPAVDRVLKIVSRWLLAIEKKYGTPASINIEHVRSGFLSESSVREYERELKKHREQNLKLVAEMHANLGISGEVRSSDIRRYAAIRRQNCQCAYCGSVITYESSEMDHIVPRKGEGSTNTRDNLVAVCEPCNKAKSNTPFAVWAEHTTRPGVSLDGAIERVKFWIDEPGLGKKQNFNFRSDVIARLRRTSADEPLDSRSIESVAWMANELRDRVEAHFKPAGTKVRVFRGAITAAARKASGFEGKVELIGGNGKTRFDRRHHAMDASVIALMRQSVAQVLVERESKRQAAFLTSDHNSNWRDYRGSSTEAKINYGKWLNNMNRLVVLFNAALANDEIPVMQNLRLRLGNSTAHDATIRKFATKRVGDAWTRDEIDRASTPQMWVALSRDPDFSDTDGLPENPSRELRIKNIWYAANDDVKILPKKIAAIAVRGGWAEVGSSIHHARIYRFKGKGGKEAYGMIRVFTPDLVKHQTEDLFNVPLGPETLSMRDAKPAARDAVLRGNAEYLTWLTPGIELSSGQIKSSKPDAFGTFISRFPDTRRWVVTGFETNTIVNVKPRYLAVEGAQNLKLSDDIVKFLTRGWRPSIGVLTSLPDLRTVIRTTLGTPRQDSTHLPASKPISGD</sequence>
<dbReference type="Gene3D" id="1.10.30.50">
    <property type="match status" value="1"/>
</dbReference>
<evidence type="ECO:0000256" key="9">
    <source>
        <dbReference type="ARBA" id="ARBA00023125"/>
    </source>
</evidence>
<dbReference type="Gene3D" id="3.30.420.10">
    <property type="entry name" value="Ribonuclease H-like superfamily/Ribonuclease H"/>
    <property type="match status" value="2"/>
</dbReference>
<evidence type="ECO:0000256" key="4">
    <source>
        <dbReference type="ARBA" id="ARBA00022759"/>
    </source>
</evidence>
<evidence type="ECO:0000256" key="7">
    <source>
        <dbReference type="ARBA" id="ARBA00022884"/>
    </source>
</evidence>